<feature type="region of interest" description="Disordered" evidence="8">
    <location>
        <begin position="374"/>
        <end position="393"/>
    </location>
</feature>
<dbReference type="Pfam" id="PF13181">
    <property type="entry name" value="TPR_8"/>
    <property type="match status" value="2"/>
</dbReference>
<keyword evidence="5" id="KW-0862">Zinc</keyword>
<feature type="compositionally biased region" description="Polar residues" evidence="8">
    <location>
        <begin position="342"/>
        <end position="356"/>
    </location>
</feature>
<feature type="region of interest" description="Disordered" evidence="8">
    <location>
        <begin position="668"/>
        <end position="697"/>
    </location>
</feature>
<evidence type="ECO:0000256" key="1">
    <source>
        <dbReference type="ARBA" id="ARBA00022723"/>
    </source>
</evidence>
<evidence type="ECO:0000256" key="8">
    <source>
        <dbReference type="SAM" id="MobiDB-lite"/>
    </source>
</evidence>
<sequence>MPKRLREIGLRVREDMSYLVVKDIVPHHNDKFGGNTGVIRSATSRPIYSLSEANLLASSIPPTDYTPLFIGSKNGRYWARFRDAEGKYELEISVIREVWYTNPQNWIWAVHRWKGHDTLGIVSYHRTVEGANKAARKIVKDVVAGVERDVWSLWRGRRERGVGMGGEVVDSASFDLHTQTTSTSERQSPAHGPPHHLNDPRTSSSYLEYVIAISTHPIIIIFQFSSMFEARIMDNKHKQRVRVIGRREAMRTSTAELFERAVSPPPKQIPALTAETHPVPGLLSPPSSSLSPAFEFGAGGVMDVDVSLGLRGVEGYFGTGERGGLPTASRFKFVDPRRALPSSPSAFPTPHTSPISKSKRPGLIWRNSTERLWGHGHTHRHHPPRARAPETAKERERRLKTRPEFGQGWREVHGVVGVEMRFGGGRGLVGRGRKLVGEVEVVLEGEEGDGVGGAVVVFLFNDVLVTGVKAVNSTKLVDQTVLPVTKIEISSPQAGHITISTRRSHQTVRFTDEAPCTSFYCTLQQTIEVRRHLVMARSQLAAMKMLKGNAYAGGAGGGLTFDPSFLSTLQESLGHDKYGTVSSFASVASVASNVSMVSTSSFQYNADVVWYPDEMADVCMACRTTRFGVLVRKHHCRMCGRVICWKCSEFVREGEKEKETRVCGGCARDGDGREKEGSEDEEGEEGEWMWNGSWPGTEETVYESDAETEYDNEMEQPIQRESERTSSRGQMILSKTSVIDYIAIAEGRVRSGPPADPDRIVLGCPPLLRSGPRCVYAETDKPNLQQPPSHPIHNDRGMSHQDARAPRTFDIPMRSGDALEMDCSALVEDPTEVCEILESEDCRASLWAKLAYEYNLQGMTDQAIEILERGSKAPALQKQDEKLPLKGFLAALYLRKARTAPARASETTFGTEAKTKDFYFGKATSELNDARRLDFKWHMNPLFQGIFQTMRSGSIEETRRAFDAVHAKTAANKPNLVALLGRAKVLYEKKKWKESLKEYQRVLTLRPTMRPDPRIGIGLCYWKLGRKEMAKAAWERSNKVEENASATALLGLWYVDAANNTMDPGEATPLYQKGFQLSQAGHKMAPGGVPAAAVPLIGQLFSKKAYEKAIGAAEKLIKTTDVKTVLSDLYMWLARAHHAQGHHELAQRNYQLAVQLNEDNLVAKFGLAQMYVQLNKNDEEHGRHAARNAFHDITKRYPKCVEACVMLGLLLMEDVLRPDAPISKGVDLREKQKIEAQSVEARERARKDAKEFLRKGIKLMETTEGREFTDPELHLQLAKLCEVDEPKAAYEALKSAMEYMQNIGERLSPALGNNIAVLMQRDENYEAASVMYQQALEEVSTLLAEDPGTNRRPLLTTLSYNLGRVQEASGKFGEARKSYEQILEHCEYVEARVRLVYMDFVEGKVVGGDLEAKAKKLLEDASDNSEVRAFYGWALAQQKMPGTRIKSVELDLEARHYKQTLRNYGGGDLYSLVGFGNLYLRQARDMKPTNEKEKEERSKVYLKAIEFFEAVLKKDHHNAYAAQGIAIALAENKVPDQQNAKLALRLLSKVKEAVPDVSVLINLGHVYNELNQLDRAIEFYEMALKKDESVRAEVIALLGRIWIVKAKSEKNWEHFYQALRYAKEALELAPEDAAAKFNVAFTQFSFAEQMVYADEANRRTQYIQDAVEGLKEAVQGMSELAEGEHKSIPYPIDTLKARVAQGRKYLDERLPKALDEAEKYEKEHEAQVAEAWKKVQDERDRRKQEAADKEKMEREEQARIVEERKTIAEQTRQWREKRAEEERQEMEVNSDGEEVPKRKKKAVKKSKKRDTGTDDEESAQETDDGAPRKRRSKKKKAVDTDEEGSGNESDAPKKRRRQKKKAVESDDEGDEEAEARPKKKKKLAKKEISKEMVDSDEDDDVPMRDVVEDTDNDAPQAAADDADEAPAEKPADDDVMGDAAPVEEPAPVAEAAEAEPETVQTAVEEPLDATEESAQPAAEAADAPTEAAPAAEGEE</sequence>
<dbReference type="EMBL" id="BACD03000029">
    <property type="protein sequence ID" value="GAO50059.1"/>
    <property type="molecule type" value="Genomic_DNA"/>
</dbReference>
<feature type="compositionally biased region" description="Acidic residues" evidence="8">
    <location>
        <begin position="1813"/>
        <end position="1824"/>
    </location>
</feature>
<dbReference type="Gene3D" id="1.25.40.10">
    <property type="entry name" value="Tetratricopeptide repeat domain"/>
    <property type="match status" value="4"/>
</dbReference>
<feature type="compositionally biased region" description="Basic and acidic residues" evidence="8">
    <location>
        <begin position="792"/>
        <end position="801"/>
    </location>
</feature>
<reference evidence="10 11" key="2">
    <citation type="journal article" date="2014" name="J. Gen. Appl. Microbiol.">
        <title>The early diverging ascomycetous budding yeast Saitoella complicata has three histone deacetylases belonging to the Clr6, Hos2, and Rpd3 lineages.</title>
        <authorList>
            <person name="Nishida H."/>
            <person name="Matsumoto T."/>
            <person name="Kondo S."/>
            <person name="Hamamoto M."/>
            <person name="Yoshikawa H."/>
        </authorList>
    </citation>
    <scope>NUCLEOTIDE SEQUENCE [LARGE SCALE GENOMIC DNA]</scope>
    <source>
        <strain evidence="10 11">NRRL Y-17804</strain>
    </source>
</reference>
<proteinExistence type="predicted"/>
<evidence type="ECO:0000256" key="6">
    <source>
        <dbReference type="PROSITE-ProRule" id="PRU00091"/>
    </source>
</evidence>
<dbReference type="GO" id="GO:0000993">
    <property type="term" value="F:RNA polymerase II complex binding"/>
    <property type="evidence" value="ECO:0007669"/>
    <property type="project" value="TreeGrafter"/>
</dbReference>
<dbReference type="PROSITE" id="PS50178">
    <property type="entry name" value="ZF_FYVE"/>
    <property type="match status" value="1"/>
</dbReference>
<organism evidence="10 11">
    <name type="scientific">Saitoella complicata (strain BCRC 22490 / CBS 7301 / JCM 7358 / NBRC 10748 / NRRL Y-17804)</name>
    <dbReference type="NCBI Taxonomy" id="698492"/>
    <lineage>
        <taxon>Eukaryota</taxon>
        <taxon>Fungi</taxon>
        <taxon>Dikarya</taxon>
        <taxon>Ascomycota</taxon>
        <taxon>Taphrinomycotina</taxon>
        <taxon>Taphrinomycotina incertae sedis</taxon>
        <taxon>Saitoella</taxon>
    </lineage>
</organism>
<dbReference type="SMART" id="SM00064">
    <property type="entry name" value="FYVE"/>
    <property type="match status" value="1"/>
</dbReference>
<accession>A0A0E9NJN6</accession>
<dbReference type="Pfam" id="PF01363">
    <property type="entry name" value="FYVE"/>
    <property type="match status" value="1"/>
</dbReference>
<dbReference type="GO" id="GO:0008270">
    <property type="term" value="F:zinc ion binding"/>
    <property type="evidence" value="ECO:0007669"/>
    <property type="project" value="UniProtKB-KW"/>
</dbReference>
<feature type="region of interest" description="Disordered" evidence="8">
    <location>
        <begin position="782"/>
        <end position="801"/>
    </location>
</feature>
<feature type="domain" description="FYVE-type" evidence="9">
    <location>
        <begin position="613"/>
        <end position="671"/>
    </location>
</feature>
<feature type="compositionally biased region" description="Basic residues" evidence="8">
    <location>
        <begin position="1797"/>
        <end position="1808"/>
    </location>
</feature>
<feature type="region of interest" description="Disordered" evidence="8">
    <location>
        <begin position="177"/>
        <end position="200"/>
    </location>
</feature>
<dbReference type="Proteomes" id="UP000033140">
    <property type="component" value="Unassembled WGS sequence"/>
</dbReference>
<feature type="compositionally biased region" description="Acidic residues" evidence="8">
    <location>
        <begin position="677"/>
        <end position="687"/>
    </location>
</feature>
<dbReference type="InterPro" id="IPR011011">
    <property type="entry name" value="Znf_FYVE_PHD"/>
</dbReference>
<feature type="compositionally biased region" description="Low complexity" evidence="8">
    <location>
        <begin position="1972"/>
        <end position="1995"/>
    </location>
</feature>
<dbReference type="STRING" id="698492.A0A0E9NJN6"/>
<dbReference type="InterPro" id="IPR011990">
    <property type="entry name" value="TPR-like_helical_dom_sf"/>
</dbReference>
<dbReference type="GO" id="GO:0006368">
    <property type="term" value="P:transcription elongation by RNA polymerase II"/>
    <property type="evidence" value="ECO:0007669"/>
    <property type="project" value="TreeGrafter"/>
</dbReference>
<evidence type="ECO:0000256" key="3">
    <source>
        <dbReference type="ARBA" id="ARBA00022771"/>
    </source>
</evidence>
<gene>
    <name evidence="10" type="ORF">G7K_4194-t1</name>
</gene>
<keyword evidence="1" id="KW-0479">Metal-binding</keyword>
<feature type="compositionally biased region" description="Basic and acidic residues" evidence="8">
    <location>
        <begin position="1731"/>
        <end position="1781"/>
    </location>
</feature>
<feature type="repeat" description="TPR" evidence="7">
    <location>
        <begin position="1127"/>
        <end position="1160"/>
    </location>
</feature>
<keyword evidence="11" id="KW-1185">Reference proteome</keyword>
<dbReference type="SUPFAM" id="SSF81901">
    <property type="entry name" value="HCP-like"/>
    <property type="match status" value="2"/>
</dbReference>
<feature type="region of interest" description="Disordered" evidence="8">
    <location>
        <begin position="708"/>
        <end position="727"/>
    </location>
</feature>
<dbReference type="SUPFAM" id="SSF48452">
    <property type="entry name" value="TPR-like"/>
    <property type="match status" value="2"/>
</dbReference>
<evidence type="ECO:0000256" key="2">
    <source>
        <dbReference type="ARBA" id="ARBA00022737"/>
    </source>
</evidence>
<dbReference type="InterPro" id="IPR013083">
    <property type="entry name" value="Znf_RING/FYVE/PHD"/>
</dbReference>
<protein>
    <recommendedName>
        <fullName evidence="9">FYVE-type domain-containing protein</fullName>
    </recommendedName>
</protein>
<evidence type="ECO:0000313" key="10">
    <source>
        <dbReference type="EMBL" id="GAO50059.1"/>
    </source>
</evidence>
<evidence type="ECO:0000256" key="4">
    <source>
        <dbReference type="ARBA" id="ARBA00022803"/>
    </source>
</evidence>
<keyword evidence="3 6" id="KW-0863">Zinc-finger</keyword>
<dbReference type="PANTHER" id="PTHR14027">
    <property type="entry name" value="RNA POLYMERASE-ASSOCIATED PROTEIN CTR9"/>
    <property type="match status" value="1"/>
</dbReference>
<dbReference type="GO" id="GO:0006355">
    <property type="term" value="P:regulation of DNA-templated transcription"/>
    <property type="evidence" value="ECO:0007669"/>
    <property type="project" value="InterPro"/>
</dbReference>
<dbReference type="Gene3D" id="3.30.40.10">
    <property type="entry name" value="Zinc/RING finger domain, C3HC4 (zinc finger)"/>
    <property type="match status" value="1"/>
</dbReference>
<dbReference type="SUPFAM" id="SSF57903">
    <property type="entry name" value="FYVE/PHD zinc finger"/>
    <property type="match status" value="1"/>
</dbReference>
<dbReference type="InterPro" id="IPR017455">
    <property type="entry name" value="Znf_FYVE-rel"/>
</dbReference>
<dbReference type="GO" id="GO:0016593">
    <property type="term" value="C:Cdc73/Paf1 complex"/>
    <property type="evidence" value="ECO:0007669"/>
    <property type="project" value="TreeGrafter"/>
</dbReference>
<dbReference type="SMART" id="SM00028">
    <property type="entry name" value="TPR"/>
    <property type="match status" value="8"/>
</dbReference>
<feature type="region of interest" description="Disordered" evidence="8">
    <location>
        <begin position="341"/>
        <end position="360"/>
    </location>
</feature>
<dbReference type="PROSITE" id="PS50005">
    <property type="entry name" value="TPR"/>
    <property type="match status" value="2"/>
</dbReference>
<comment type="caution">
    <text evidence="10">The sequence shown here is derived from an EMBL/GenBank/DDBJ whole genome shotgun (WGS) entry which is preliminary data.</text>
</comment>
<feature type="compositionally biased region" description="Low complexity" evidence="8">
    <location>
        <begin position="1939"/>
        <end position="1964"/>
    </location>
</feature>
<keyword evidence="4 7" id="KW-0802">TPR repeat</keyword>
<dbReference type="PANTHER" id="PTHR14027:SF2">
    <property type="entry name" value="RNA POLYMERASE-ASSOCIATED PROTEIN CTR9 HOMOLOG"/>
    <property type="match status" value="1"/>
</dbReference>
<evidence type="ECO:0000259" key="9">
    <source>
        <dbReference type="PROSITE" id="PS50178"/>
    </source>
</evidence>
<dbReference type="InterPro" id="IPR000306">
    <property type="entry name" value="Znf_FYVE"/>
</dbReference>
<evidence type="ECO:0000313" key="11">
    <source>
        <dbReference type="Proteomes" id="UP000033140"/>
    </source>
</evidence>
<evidence type="ECO:0000256" key="7">
    <source>
        <dbReference type="PROSITE-ProRule" id="PRU00339"/>
    </source>
</evidence>
<feature type="compositionally biased region" description="Basic residues" evidence="8">
    <location>
        <begin position="374"/>
        <end position="385"/>
    </location>
</feature>
<keyword evidence="2" id="KW-0677">Repeat</keyword>
<dbReference type="InterPro" id="IPR031101">
    <property type="entry name" value="Ctr9"/>
</dbReference>
<dbReference type="PROSITE" id="PS50293">
    <property type="entry name" value="TPR_REGION"/>
    <property type="match status" value="1"/>
</dbReference>
<reference evidence="10 11" key="3">
    <citation type="journal article" date="2015" name="Genome Announc.">
        <title>Draft Genome Sequence of the Archiascomycetous Yeast Saitoella complicata.</title>
        <authorList>
            <person name="Yamauchi K."/>
            <person name="Kondo S."/>
            <person name="Hamamoto M."/>
            <person name="Takahashi Y."/>
            <person name="Ogura Y."/>
            <person name="Hayashi T."/>
            <person name="Nishida H."/>
        </authorList>
    </citation>
    <scope>NUCLEOTIDE SEQUENCE [LARGE SCALE GENOMIC DNA]</scope>
    <source>
        <strain evidence="10 11">NRRL Y-17804</strain>
    </source>
</reference>
<feature type="compositionally biased region" description="Polar residues" evidence="8">
    <location>
        <begin position="177"/>
        <end position="187"/>
    </location>
</feature>
<feature type="compositionally biased region" description="Acidic residues" evidence="8">
    <location>
        <begin position="1782"/>
        <end position="1793"/>
    </location>
</feature>
<dbReference type="InterPro" id="IPR019734">
    <property type="entry name" value="TPR_rpt"/>
</dbReference>
<feature type="repeat" description="TPR" evidence="7">
    <location>
        <begin position="1557"/>
        <end position="1590"/>
    </location>
</feature>
<evidence type="ECO:0000256" key="5">
    <source>
        <dbReference type="ARBA" id="ARBA00022833"/>
    </source>
</evidence>
<name>A0A0E9NJN6_SAICN</name>
<feature type="region of interest" description="Disordered" evidence="8">
    <location>
        <begin position="1731"/>
        <end position="1995"/>
    </location>
</feature>
<reference evidence="10 11" key="1">
    <citation type="journal article" date="2011" name="J. Gen. Appl. Microbiol.">
        <title>Draft genome sequencing of the enigmatic yeast Saitoella complicata.</title>
        <authorList>
            <person name="Nishida H."/>
            <person name="Hamamoto M."/>
            <person name="Sugiyama J."/>
        </authorList>
    </citation>
    <scope>NUCLEOTIDE SEQUENCE [LARGE SCALE GENOMIC DNA]</scope>
    <source>
        <strain evidence="10 11">NRRL Y-17804</strain>
    </source>
</reference>